<keyword evidence="8" id="KW-0067">ATP-binding</keyword>
<evidence type="ECO:0000256" key="8">
    <source>
        <dbReference type="ARBA" id="ARBA00022840"/>
    </source>
</evidence>
<accession>A0A8J3M7G3</accession>
<dbReference type="InterPro" id="IPR003442">
    <property type="entry name" value="T6A_TsaE"/>
</dbReference>
<dbReference type="NCBIfam" id="TIGR00150">
    <property type="entry name" value="T6A_YjeE"/>
    <property type="match status" value="1"/>
</dbReference>
<evidence type="ECO:0000256" key="4">
    <source>
        <dbReference type="ARBA" id="ARBA00022490"/>
    </source>
</evidence>
<comment type="subcellular location">
    <subcellularLocation>
        <location evidence="1">Cytoplasm</location>
    </subcellularLocation>
</comment>
<dbReference type="PANTHER" id="PTHR33540">
    <property type="entry name" value="TRNA THREONYLCARBAMOYLADENOSINE BIOSYNTHESIS PROTEIN TSAE"/>
    <property type="match status" value="1"/>
</dbReference>
<evidence type="ECO:0000256" key="7">
    <source>
        <dbReference type="ARBA" id="ARBA00022741"/>
    </source>
</evidence>
<keyword evidence="7" id="KW-0547">Nucleotide-binding</keyword>
<dbReference type="RefSeq" id="WP_189678304.1">
    <property type="nucleotide sequence ID" value="NZ_BNCJ01000001.1"/>
</dbReference>
<evidence type="ECO:0000256" key="3">
    <source>
        <dbReference type="ARBA" id="ARBA00019010"/>
    </source>
</evidence>
<keyword evidence="5" id="KW-0819">tRNA processing</keyword>
<keyword evidence="4" id="KW-0963">Cytoplasm</keyword>
<evidence type="ECO:0000256" key="2">
    <source>
        <dbReference type="ARBA" id="ARBA00007599"/>
    </source>
</evidence>
<sequence>MVDAPLTLALPSPEATGRLAERLGVRLHPGDTLLFEGPIGAGKTHFCRHLIRALLEHDEDIPSPTFTLVQSYDSPAGEIWHADLYRLGDVSELVELGLDEAFETAICLVEWPDRLGVMTPLSALTISLAPDAMLEDTRRITFTWSDPKWAARLEFLQDD</sequence>
<dbReference type="GO" id="GO:0046872">
    <property type="term" value="F:metal ion binding"/>
    <property type="evidence" value="ECO:0007669"/>
    <property type="project" value="UniProtKB-KW"/>
</dbReference>
<dbReference type="InterPro" id="IPR027417">
    <property type="entry name" value="P-loop_NTPase"/>
</dbReference>
<name>A0A8J3M7G3_9RHOB</name>
<dbReference type="PANTHER" id="PTHR33540:SF2">
    <property type="entry name" value="TRNA THREONYLCARBAMOYLADENOSINE BIOSYNTHESIS PROTEIN TSAE"/>
    <property type="match status" value="1"/>
</dbReference>
<dbReference type="GO" id="GO:0005524">
    <property type="term" value="F:ATP binding"/>
    <property type="evidence" value="ECO:0007669"/>
    <property type="project" value="UniProtKB-KW"/>
</dbReference>
<organism evidence="11 12">
    <name type="scientific">Seohaeicola zhoushanensis</name>
    <dbReference type="NCBI Taxonomy" id="1569283"/>
    <lineage>
        <taxon>Bacteria</taxon>
        <taxon>Pseudomonadati</taxon>
        <taxon>Pseudomonadota</taxon>
        <taxon>Alphaproteobacteria</taxon>
        <taxon>Rhodobacterales</taxon>
        <taxon>Roseobacteraceae</taxon>
        <taxon>Seohaeicola</taxon>
    </lineage>
</organism>
<evidence type="ECO:0000256" key="6">
    <source>
        <dbReference type="ARBA" id="ARBA00022723"/>
    </source>
</evidence>
<evidence type="ECO:0000313" key="11">
    <source>
        <dbReference type="EMBL" id="GHF35259.1"/>
    </source>
</evidence>
<comment type="caution">
    <text evidence="11">The sequence shown here is derived from an EMBL/GenBank/DDBJ whole genome shotgun (WGS) entry which is preliminary data.</text>
</comment>
<proteinExistence type="inferred from homology"/>
<evidence type="ECO:0000313" key="12">
    <source>
        <dbReference type="Proteomes" id="UP000626220"/>
    </source>
</evidence>
<gene>
    <name evidence="11" type="ORF">GCM10017056_03450</name>
</gene>
<keyword evidence="12" id="KW-1185">Reference proteome</keyword>
<dbReference type="SUPFAM" id="SSF52540">
    <property type="entry name" value="P-loop containing nucleoside triphosphate hydrolases"/>
    <property type="match status" value="1"/>
</dbReference>
<keyword evidence="6" id="KW-0479">Metal-binding</keyword>
<comment type="similarity">
    <text evidence="2">Belongs to the TsaE family.</text>
</comment>
<evidence type="ECO:0000256" key="1">
    <source>
        <dbReference type="ARBA" id="ARBA00004496"/>
    </source>
</evidence>
<dbReference type="GO" id="GO:0002949">
    <property type="term" value="P:tRNA threonylcarbamoyladenosine modification"/>
    <property type="evidence" value="ECO:0007669"/>
    <property type="project" value="InterPro"/>
</dbReference>
<dbReference type="Proteomes" id="UP000626220">
    <property type="component" value="Unassembled WGS sequence"/>
</dbReference>
<dbReference type="Pfam" id="PF02367">
    <property type="entry name" value="TsaE"/>
    <property type="match status" value="1"/>
</dbReference>
<dbReference type="AlphaFoldDB" id="A0A8J3M7G3"/>
<protein>
    <recommendedName>
        <fullName evidence="3">tRNA threonylcarbamoyladenosine biosynthesis protein TsaE</fullName>
    </recommendedName>
    <alternativeName>
        <fullName evidence="10">t(6)A37 threonylcarbamoyladenosine biosynthesis protein TsaE</fullName>
    </alternativeName>
</protein>
<evidence type="ECO:0000256" key="5">
    <source>
        <dbReference type="ARBA" id="ARBA00022694"/>
    </source>
</evidence>
<reference evidence="11" key="2">
    <citation type="submission" date="2020-09" db="EMBL/GenBank/DDBJ databases">
        <authorList>
            <person name="Sun Q."/>
            <person name="Kim S."/>
        </authorList>
    </citation>
    <scope>NUCLEOTIDE SEQUENCE</scope>
    <source>
        <strain evidence="11">KCTC 42650</strain>
    </source>
</reference>
<dbReference type="GO" id="GO:0005737">
    <property type="term" value="C:cytoplasm"/>
    <property type="evidence" value="ECO:0007669"/>
    <property type="project" value="UniProtKB-SubCell"/>
</dbReference>
<reference evidence="11" key="1">
    <citation type="journal article" date="2014" name="Int. J. Syst. Evol. Microbiol.">
        <title>Complete genome sequence of Corynebacterium casei LMG S-19264T (=DSM 44701T), isolated from a smear-ripened cheese.</title>
        <authorList>
            <consortium name="US DOE Joint Genome Institute (JGI-PGF)"/>
            <person name="Walter F."/>
            <person name="Albersmeier A."/>
            <person name="Kalinowski J."/>
            <person name="Ruckert C."/>
        </authorList>
    </citation>
    <scope>NUCLEOTIDE SEQUENCE</scope>
    <source>
        <strain evidence="11">KCTC 42650</strain>
    </source>
</reference>
<keyword evidence="9" id="KW-0460">Magnesium</keyword>
<evidence type="ECO:0000256" key="9">
    <source>
        <dbReference type="ARBA" id="ARBA00022842"/>
    </source>
</evidence>
<dbReference type="EMBL" id="BNCJ01000001">
    <property type="protein sequence ID" value="GHF35259.1"/>
    <property type="molecule type" value="Genomic_DNA"/>
</dbReference>
<dbReference type="Gene3D" id="3.40.50.300">
    <property type="entry name" value="P-loop containing nucleotide triphosphate hydrolases"/>
    <property type="match status" value="1"/>
</dbReference>
<evidence type="ECO:0000256" key="10">
    <source>
        <dbReference type="ARBA" id="ARBA00032441"/>
    </source>
</evidence>